<evidence type="ECO:0000313" key="1">
    <source>
        <dbReference type="EMBL" id="MFC1852732.1"/>
    </source>
</evidence>
<keyword evidence="2" id="KW-1185">Reference proteome</keyword>
<comment type="caution">
    <text evidence="1">The sequence shown here is derived from an EMBL/GenBank/DDBJ whole genome shotgun (WGS) entry which is preliminary data.</text>
</comment>
<accession>A0ABV6Z2Q6</accession>
<dbReference type="InterPro" id="IPR049210">
    <property type="entry name" value="DUF6812"/>
</dbReference>
<gene>
    <name evidence="1" type="ORF">ACFL27_21245</name>
</gene>
<proteinExistence type="predicted"/>
<dbReference type="Pfam" id="PF20660">
    <property type="entry name" value="DUF6812"/>
    <property type="match status" value="1"/>
</dbReference>
<name>A0ABV6Z2Q6_UNCC1</name>
<dbReference type="Proteomes" id="UP001594351">
    <property type="component" value="Unassembled WGS sequence"/>
</dbReference>
<reference evidence="1 2" key="1">
    <citation type="submission" date="2024-09" db="EMBL/GenBank/DDBJ databases">
        <title>Laminarin stimulates single cell rates of sulfate reduction while oxygen inhibits transcriptomic activity in coastal marine sediment.</title>
        <authorList>
            <person name="Lindsay M."/>
            <person name="Orcutt B."/>
            <person name="Emerson D."/>
            <person name="Stepanauskas R."/>
            <person name="D'Angelo T."/>
        </authorList>
    </citation>
    <scope>NUCLEOTIDE SEQUENCE [LARGE SCALE GENOMIC DNA]</scope>
    <source>
        <strain evidence="1">SAG AM-311-K15</strain>
    </source>
</reference>
<evidence type="ECO:0000313" key="2">
    <source>
        <dbReference type="Proteomes" id="UP001594351"/>
    </source>
</evidence>
<protein>
    <submittedName>
        <fullName evidence="1">Uncharacterized protein</fullName>
    </submittedName>
</protein>
<dbReference type="EMBL" id="JBHPBY010000358">
    <property type="protein sequence ID" value="MFC1852732.1"/>
    <property type="molecule type" value="Genomic_DNA"/>
</dbReference>
<sequence length="104" mass="11971">MEEDSALAVVKIFTRDMAIVGKIMITEKEYHKGRLSDYMNRSDVLFIPVQEAHVISLETKTPIESRVFLLLNKNVIEWVIPIREPKTTDELGGMTELDIIETHE</sequence>
<organism evidence="1 2">
    <name type="scientific">candidate division CSSED10-310 bacterium</name>
    <dbReference type="NCBI Taxonomy" id="2855610"/>
    <lineage>
        <taxon>Bacteria</taxon>
        <taxon>Bacteria division CSSED10-310</taxon>
    </lineage>
</organism>